<dbReference type="Proteomes" id="UP000275408">
    <property type="component" value="Unassembled WGS sequence"/>
</dbReference>
<name>A0A3M6USS9_POCDA</name>
<accession>A0A3M6USS9</accession>
<dbReference type="InterPro" id="IPR002035">
    <property type="entry name" value="VWF_A"/>
</dbReference>
<feature type="domain" description="VWFA" evidence="2">
    <location>
        <begin position="32"/>
        <end position="209"/>
    </location>
</feature>
<dbReference type="AlphaFoldDB" id="A0A3M6USS9"/>
<dbReference type="InterPro" id="IPR036465">
    <property type="entry name" value="vWFA_dom_sf"/>
</dbReference>
<evidence type="ECO:0000259" key="2">
    <source>
        <dbReference type="PROSITE" id="PS50234"/>
    </source>
</evidence>
<protein>
    <recommendedName>
        <fullName evidence="2">VWFA domain-containing protein</fullName>
    </recommendedName>
</protein>
<reference evidence="3 4" key="1">
    <citation type="journal article" date="2018" name="Sci. Rep.">
        <title>Comparative analysis of the Pocillopora damicornis genome highlights role of immune system in coral evolution.</title>
        <authorList>
            <person name="Cunning R."/>
            <person name="Bay R.A."/>
            <person name="Gillette P."/>
            <person name="Baker A.C."/>
            <person name="Traylor-Knowles N."/>
        </authorList>
    </citation>
    <scope>NUCLEOTIDE SEQUENCE [LARGE SCALE GENOMIC DNA]</scope>
    <source>
        <strain evidence="3">RSMAS</strain>
        <tissue evidence="3">Whole animal</tissue>
    </source>
</reference>
<dbReference type="SUPFAM" id="SSF53300">
    <property type="entry name" value="vWA-like"/>
    <property type="match status" value="1"/>
</dbReference>
<dbReference type="OrthoDB" id="5983381at2759"/>
<dbReference type="PRINTS" id="PR00453">
    <property type="entry name" value="VWFADOMAIN"/>
</dbReference>
<dbReference type="CDD" id="cd01450">
    <property type="entry name" value="vWFA_subfamily_ECM"/>
    <property type="match status" value="1"/>
</dbReference>
<dbReference type="SMART" id="SM00327">
    <property type="entry name" value="VWA"/>
    <property type="match status" value="1"/>
</dbReference>
<gene>
    <name evidence="3" type="ORF">pdam_00004422</name>
</gene>
<dbReference type="Gene3D" id="3.40.50.410">
    <property type="entry name" value="von Willebrand factor, type A domain"/>
    <property type="match status" value="1"/>
</dbReference>
<feature type="non-terminal residue" evidence="3">
    <location>
        <position position="239"/>
    </location>
</feature>
<organism evidence="3 4">
    <name type="scientific">Pocillopora damicornis</name>
    <name type="common">Cauliflower coral</name>
    <name type="synonym">Millepora damicornis</name>
    <dbReference type="NCBI Taxonomy" id="46731"/>
    <lineage>
        <taxon>Eukaryota</taxon>
        <taxon>Metazoa</taxon>
        <taxon>Cnidaria</taxon>
        <taxon>Anthozoa</taxon>
        <taxon>Hexacorallia</taxon>
        <taxon>Scleractinia</taxon>
        <taxon>Astrocoeniina</taxon>
        <taxon>Pocilloporidae</taxon>
        <taxon>Pocillopora</taxon>
    </lineage>
</organism>
<dbReference type="PANTHER" id="PTHR24020">
    <property type="entry name" value="COLLAGEN ALPHA"/>
    <property type="match status" value="1"/>
</dbReference>
<keyword evidence="4" id="KW-1185">Reference proteome</keyword>
<proteinExistence type="predicted"/>
<evidence type="ECO:0000313" key="3">
    <source>
        <dbReference type="EMBL" id="RMX56378.1"/>
    </source>
</evidence>
<evidence type="ECO:0000256" key="1">
    <source>
        <dbReference type="SAM" id="MobiDB-lite"/>
    </source>
</evidence>
<dbReference type="Pfam" id="PF00092">
    <property type="entry name" value="VWA"/>
    <property type="match status" value="1"/>
</dbReference>
<sequence length="239" mass="26319">MHTDVSLQKGYVLFFHLFFIQTERLDDPCILDLAFIIDASGSIEPYWEDVRKFAAGVAKLVNISSDGSHVGAVKFGETSKIEFGFNEGQNENTVVRNLLNLDPPVPGSRTMLHSALEKANDDLFNPQTNSFREDPNVRKVVLIITDGAQTPPEKPDIPADKLKKRGFEIYAIGAGDAKSHYRELDMLRNKDLFFVKRPSELPTKVVDVIGPPGERGAFGLRGDVGAPGRRGRTGPAGLK</sequence>
<evidence type="ECO:0000313" key="4">
    <source>
        <dbReference type="Proteomes" id="UP000275408"/>
    </source>
</evidence>
<feature type="region of interest" description="Disordered" evidence="1">
    <location>
        <begin position="218"/>
        <end position="239"/>
    </location>
</feature>
<dbReference type="PROSITE" id="PS50234">
    <property type="entry name" value="VWFA"/>
    <property type="match status" value="1"/>
</dbReference>
<dbReference type="InterPro" id="IPR050525">
    <property type="entry name" value="ECM_Assembly_Org"/>
</dbReference>
<comment type="caution">
    <text evidence="3">The sequence shown here is derived from an EMBL/GenBank/DDBJ whole genome shotgun (WGS) entry which is preliminary data.</text>
</comment>
<dbReference type="PANTHER" id="PTHR24020:SF20">
    <property type="entry name" value="PH DOMAIN-CONTAINING PROTEIN"/>
    <property type="match status" value="1"/>
</dbReference>
<dbReference type="EMBL" id="RCHS01000860">
    <property type="protein sequence ID" value="RMX56378.1"/>
    <property type="molecule type" value="Genomic_DNA"/>
</dbReference>